<dbReference type="Proteomes" id="UP000226192">
    <property type="component" value="Unassembled WGS sequence"/>
</dbReference>
<evidence type="ECO:0000313" key="1">
    <source>
        <dbReference type="EMBL" id="PHH65755.1"/>
    </source>
</evidence>
<dbReference type="AlphaFoldDB" id="A0A2C5Y8E3"/>
<dbReference type="EMBL" id="NJET01000014">
    <property type="protein sequence ID" value="PHH65755.1"/>
    <property type="molecule type" value="Genomic_DNA"/>
</dbReference>
<organism evidence="1 2">
    <name type="scientific">Ophiocordyceps australis</name>
    <dbReference type="NCBI Taxonomy" id="1399860"/>
    <lineage>
        <taxon>Eukaryota</taxon>
        <taxon>Fungi</taxon>
        <taxon>Dikarya</taxon>
        <taxon>Ascomycota</taxon>
        <taxon>Pezizomycotina</taxon>
        <taxon>Sordariomycetes</taxon>
        <taxon>Hypocreomycetidae</taxon>
        <taxon>Hypocreales</taxon>
        <taxon>Ophiocordycipitaceae</taxon>
        <taxon>Ophiocordyceps</taxon>
    </lineage>
</organism>
<reference evidence="1 2" key="1">
    <citation type="submission" date="2017-06" db="EMBL/GenBank/DDBJ databases">
        <title>Ant-infecting Ophiocordyceps genomes reveal a high diversity of potential behavioral manipulation genes and a possible major role for enterotoxins.</title>
        <authorList>
            <person name="De Bekker C."/>
            <person name="Evans H.C."/>
            <person name="Brachmann A."/>
            <person name="Hughes D.P."/>
        </authorList>
    </citation>
    <scope>NUCLEOTIDE SEQUENCE [LARGE SCALE GENOMIC DNA]</scope>
    <source>
        <strain evidence="1 2">Map64</strain>
    </source>
</reference>
<proteinExistence type="predicted"/>
<evidence type="ECO:0000313" key="2">
    <source>
        <dbReference type="Proteomes" id="UP000226192"/>
    </source>
</evidence>
<comment type="caution">
    <text evidence="1">The sequence shown here is derived from an EMBL/GenBank/DDBJ whole genome shotgun (WGS) entry which is preliminary data.</text>
</comment>
<gene>
    <name evidence="1" type="ORF">CDD81_1482</name>
</gene>
<sequence length="191" mass="21166">MKIDALCEYARSNKAVRDFICAKTDESQGPETCLGDQYHGDATAALKALVNPPPTVDYGDIAKTFNQLCPPSSKPSSSDPAQDLQQTRIQEFNELIGQAHDCLGMTYDVFMQTMDQGMEYILQKSPDVYTLLRSFPALFNFWLLAPPPSSCLPKGPRKRVHNAGKNTDKKCTAVLQIVGKWADTLKQPPKL</sequence>
<keyword evidence="2" id="KW-1185">Reference proteome</keyword>
<name>A0A2C5Y8E3_9HYPO</name>
<protein>
    <submittedName>
        <fullName evidence="1">Uncharacterized protein</fullName>
    </submittedName>
</protein>
<accession>A0A2C5Y8E3</accession>